<protein>
    <submittedName>
        <fullName evidence="3">Uncharacterized protein</fullName>
    </submittedName>
</protein>
<keyword evidence="4" id="KW-1185">Reference proteome</keyword>
<evidence type="ECO:0000313" key="3">
    <source>
        <dbReference type="EMBL" id="KAH0467836.1"/>
    </source>
</evidence>
<feature type="region of interest" description="Disordered" evidence="2">
    <location>
        <begin position="514"/>
        <end position="535"/>
    </location>
</feature>
<feature type="compositionally biased region" description="Low complexity" evidence="2">
    <location>
        <begin position="518"/>
        <end position="529"/>
    </location>
</feature>
<keyword evidence="1" id="KW-0175">Coiled coil</keyword>
<gene>
    <name evidence="3" type="ORF">IEQ34_002869</name>
</gene>
<evidence type="ECO:0000256" key="1">
    <source>
        <dbReference type="SAM" id="Coils"/>
    </source>
</evidence>
<evidence type="ECO:0000313" key="4">
    <source>
        <dbReference type="Proteomes" id="UP000775213"/>
    </source>
</evidence>
<dbReference type="EMBL" id="JAGFBR010000004">
    <property type="protein sequence ID" value="KAH0467836.1"/>
    <property type="molecule type" value="Genomic_DNA"/>
</dbReference>
<feature type="region of interest" description="Disordered" evidence="2">
    <location>
        <begin position="595"/>
        <end position="617"/>
    </location>
</feature>
<organism evidence="3 4">
    <name type="scientific">Dendrobium chrysotoxum</name>
    <name type="common">Orchid</name>
    <dbReference type="NCBI Taxonomy" id="161865"/>
    <lineage>
        <taxon>Eukaryota</taxon>
        <taxon>Viridiplantae</taxon>
        <taxon>Streptophyta</taxon>
        <taxon>Embryophyta</taxon>
        <taxon>Tracheophyta</taxon>
        <taxon>Spermatophyta</taxon>
        <taxon>Magnoliopsida</taxon>
        <taxon>Liliopsida</taxon>
        <taxon>Asparagales</taxon>
        <taxon>Orchidaceae</taxon>
        <taxon>Epidendroideae</taxon>
        <taxon>Malaxideae</taxon>
        <taxon>Dendrobiinae</taxon>
        <taxon>Dendrobium</taxon>
    </lineage>
</organism>
<feature type="region of interest" description="Disordered" evidence="2">
    <location>
        <begin position="191"/>
        <end position="218"/>
    </location>
</feature>
<feature type="coiled-coil region" evidence="1">
    <location>
        <begin position="480"/>
        <end position="514"/>
    </location>
</feature>
<dbReference type="AlphaFoldDB" id="A0AAV7HFN3"/>
<feature type="region of interest" description="Disordered" evidence="2">
    <location>
        <begin position="442"/>
        <end position="465"/>
    </location>
</feature>
<sequence>MNLMDKRVDQKKQLPEDCLFHRFFVRQAEHGASSDAEKIYTKYMRSSSDISSRREEMASTSGINSEVLEEEFVRDNGSVLSLQPWIFKRAKCSKREEDSYASVCRSFDWGFSHGSPRRISPSSNWVGSKKRQEERYNFRPITSAENIFMPHLCSKKVSVEEYTFNFHPSSHVKDERLSCLIPISRETIEMRVDSSAEQPENRQDKESGPSISSQKKVSFDQLGDSVNKDLTTVIGVPKLPPQKLTEKKCKEAMPGSVDTSSSQKLCKIPHALGSFDGMVLFLLGLAIGVTSSGLSNKFEVEKLKKLLKDNKNLVQDLHEELEMKDSFIVKELGNETDGNKELENYNLEKSLDALQNQNSKWHATALKMDECMAKVGENAESFSEIEAELEAELERLEQNINASSRGQTTSAFIELDSELIADVVQGELREDLLINGGREYSTDEEDYKDAGTGGGTTHPYNSNYSVSPKELSLRLHRVIESRLEERINELESALEQSQMKLKLVEAERERERLKLPFSSSDAESSNQDSLESLKQNDSSLRLDLAGDALNAYDEAYEEFIRLAETEDEKLPSSISTVDNKEKAWEQVVWRAGSYEISGTEEEEEEEDDDDDSFDDGKDLIQKIVEKTKQGSPALLNAQRMLFLMDL</sequence>
<dbReference type="Proteomes" id="UP000775213">
    <property type="component" value="Unassembled WGS sequence"/>
</dbReference>
<dbReference type="PANTHER" id="PTHR33476:SF7">
    <property type="entry name" value="EMB|CAB62613.1"/>
    <property type="match status" value="1"/>
</dbReference>
<feature type="coiled-coil region" evidence="1">
    <location>
        <begin position="379"/>
        <end position="406"/>
    </location>
</feature>
<evidence type="ECO:0000256" key="2">
    <source>
        <dbReference type="SAM" id="MobiDB-lite"/>
    </source>
</evidence>
<comment type="caution">
    <text evidence="3">The sequence shown here is derived from an EMBL/GenBank/DDBJ whole genome shotgun (WGS) entry which is preliminary data.</text>
</comment>
<proteinExistence type="predicted"/>
<name>A0AAV7HFN3_DENCH</name>
<dbReference type="InterPro" id="IPR040348">
    <property type="entry name" value="POLAR-like"/>
</dbReference>
<feature type="compositionally biased region" description="Acidic residues" evidence="2">
    <location>
        <begin position="598"/>
        <end position="613"/>
    </location>
</feature>
<dbReference type="GO" id="GO:0008356">
    <property type="term" value="P:asymmetric cell division"/>
    <property type="evidence" value="ECO:0007669"/>
    <property type="project" value="InterPro"/>
</dbReference>
<accession>A0AAV7HFN3</accession>
<feature type="compositionally biased region" description="Basic and acidic residues" evidence="2">
    <location>
        <begin position="191"/>
        <end position="207"/>
    </location>
</feature>
<dbReference type="PANTHER" id="PTHR33476">
    <property type="entry name" value="EMB|CAB62613.1"/>
    <property type="match status" value="1"/>
</dbReference>
<reference evidence="3 4" key="1">
    <citation type="journal article" date="2021" name="Hortic Res">
        <title>Chromosome-scale assembly of the Dendrobium chrysotoxum genome enhances the understanding of orchid evolution.</title>
        <authorList>
            <person name="Zhang Y."/>
            <person name="Zhang G.Q."/>
            <person name="Zhang D."/>
            <person name="Liu X.D."/>
            <person name="Xu X.Y."/>
            <person name="Sun W.H."/>
            <person name="Yu X."/>
            <person name="Zhu X."/>
            <person name="Wang Z.W."/>
            <person name="Zhao X."/>
            <person name="Zhong W.Y."/>
            <person name="Chen H."/>
            <person name="Yin W.L."/>
            <person name="Huang T."/>
            <person name="Niu S.C."/>
            <person name="Liu Z.J."/>
        </authorList>
    </citation>
    <scope>NUCLEOTIDE SEQUENCE [LARGE SCALE GENOMIC DNA]</scope>
    <source>
        <strain evidence="3">Lindl</strain>
    </source>
</reference>